<dbReference type="Pfam" id="PF10150">
    <property type="entry name" value="RNase_E_G"/>
    <property type="match status" value="1"/>
</dbReference>
<dbReference type="EMBL" id="JBBNFW010000151">
    <property type="protein sequence ID" value="MEQ2412854.1"/>
    <property type="molecule type" value="Genomic_DNA"/>
</dbReference>
<dbReference type="InterPro" id="IPR004659">
    <property type="entry name" value="RNase_E/G"/>
</dbReference>
<dbReference type="PANTHER" id="PTHR30001">
    <property type="entry name" value="RIBONUCLEASE"/>
    <property type="match status" value="1"/>
</dbReference>
<keyword evidence="8" id="KW-0460">Magnesium</keyword>
<evidence type="ECO:0000256" key="4">
    <source>
        <dbReference type="ARBA" id="ARBA00022722"/>
    </source>
</evidence>
<comment type="caution">
    <text evidence="12">The sequence shown here is derived from an EMBL/GenBank/DDBJ whole genome shotgun (WGS) entry which is preliminary data.</text>
</comment>
<keyword evidence="3" id="KW-0997">Cell inner membrane</keyword>
<name>A0ABV1CP93_9FIRM</name>
<evidence type="ECO:0000256" key="3">
    <source>
        <dbReference type="ARBA" id="ARBA00022519"/>
    </source>
</evidence>
<protein>
    <submittedName>
        <fullName evidence="12">Ribonuclease E/G</fullName>
    </submittedName>
</protein>
<dbReference type="PROSITE" id="PS50126">
    <property type="entry name" value="S1"/>
    <property type="match status" value="1"/>
</dbReference>
<keyword evidence="13" id="KW-1185">Reference proteome</keyword>
<keyword evidence="5" id="KW-0479">Metal-binding</keyword>
<dbReference type="RefSeq" id="WP_317259475.1">
    <property type="nucleotide sequence ID" value="NZ_JAOQJM010000016.1"/>
</dbReference>
<dbReference type="InterPro" id="IPR019307">
    <property type="entry name" value="RNA-bd_AU-1/RNase_E/G"/>
</dbReference>
<evidence type="ECO:0000313" key="12">
    <source>
        <dbReference type="EMBL" id="MEQ2412854.1"/>
    </source>
</evidence>
<evidence type="ECO:0000256" key="2">
    <source>
        <dbReference type="ARBA" id="ARBA00022475"/>
    </source>
</evidence>
<accession>A0ABV1CP93</accession>
<sequence>MNQLSKLIITTMELDGNQCHACAIEEENQIMELRLEAASRQSILGNIYVGQVENIAANIQAAFVLIAPGVRGYFPIQEAEHVIYASGKALGSPLRPGDQILVQVSRDAMKGKLPALTANLNFTGKYLVLTTGEKKFGLSGKLSGTERHTLSSWLEEEAARPDKEYGLIVRTNAAQAEKSEVLQELSYLKNLYEKVAVNGRSRTCFSVLYETEPVYLTTLRDIYSENLTDIVTDDPHIYEQITSYLKETSPGEESKARFYQDKLLPLYKLSRLENALEEVQKEKIWLNSGGFIVIQQTEAFVSIDVNSGKFTGKKKAEETYRKINLEAAKEIARQLRLRNLSGIILIDFINMANPDHNDELFHVLQKYLRKDPVKCKAVDITPLHILEMTRKKVRRPVIEEIRQIRSGSTIADAK</sequence>
<keyword evidence="7" id="KW-0378">Hydrolase</keyword>
<dbReference type="Gene3D" id="2.40.50.140">
    <property type="entry name" value="Nucleic acid-binding proteins"/>
    <property type="match status" value="1"/>
</dbReference>
<organism evidence="12 13">
    <name type="scientific">Blautia acetigignens</name>
    <dbReference type="NCBI Taxonomy" id="2981783"/>
    <lineage>
        <taxon>Bacteria</taxon>
        <taxon>Bacillati</taxon>
        <taxon>Bacillota</taxon>
        <taxon>Clostridia</taxon>
        <taxon>Lachnospirales</taxon>
        <taxon>Lachnospiraceae</taxon>
        <taxon>Blautia</taxon>
    </lineage>
</organism>
<evidence type="ECO:0000256" key="10">
    <source>
        <dbReference type="ARBA" id="ARBA00023136"/>
    </source>
</evidence>
<evidence type="ECO:0000313" key="13">
    <source>
        <dbReference type="Proteomes" id="UP001470752"/>
    </source>
</evidence>
<evidence type="ECO:0000256" key="5">
    <source>
        <dbReference type="ARBA" id="ARBA00022723"/>
    </source>
</evidence>
<dbReference type="InterPro" id="IPR003029">
    <property type="entry name" value="S1_domain"/>
</dbReference>
<keyword evidence="10" id="KW-0472">Membrane</keyword>
<evidence type="ECO:0000256" key="1">
    <source>
        <dbReference type="ARBA" id="ARBA00001946"/>
    </source>
</evidence>
<evidence type="ECO:0000256" key="6">
    <source>
        <dbReference type="ARBA" id="ARBA00022759"/>
    </source>
</evidence>
<proteinExistence type="predicted"/>
<evidence type="ECO:0000259" key="11">
    <source>
        <dbReference type="PROSITE" id="PS50126"/>
    </source>
</evidence>
<dbReference type="CDD" id="cd04453">
    <property type="entry name" value="S1_RNase_E"/>
    <property type="match status" value="1"/>
</dbReference>
<keyword evidence="9" id="KW-0694">RNA-binding</keyword>
<evidence type="ECO:0000256" key="8">
    <source>
        <dbReference type="ARBA" id="ARBA00022842"/>
    </source>
</evidence>
<keyword evidence="4" id="KW-0540">Nuclease</keyword>
<dbReference type="InterPro" id="IPR012340">
    <property type="entry name" value="NA-bd_OB-fold"/>
</dbReference>
<dbReference type="SUPFAM" id="SSF50249">
    <property type="entry name" value="Nucleic acid-binding proteins"/>
    <property type="match status" value="1"/>
</dbReference>
<dbReference type="Proteomes" id="UP001470752">
    <property type="component" value="Unassembled WGS sequence"/>
</dbReference>
<feature type="domain" description="S1 motif" evidence="11">
    <location>
        <begin position="45"/>
        <end position="119"/>
    </location>
</feature>
<dbReference type="PANTHER" id="PTHR30001:SF1">
    <property type="entry name" value="RIBONUCLEASE E_G-LIKE PROTEIN, CHLOROPLASTIC"/>
    <property type="match status" value="1"/>
</dbReference>
<comment type="cofactor">
    <cofactor evidence="1">
        <name>Mg(2+)</name>
        <dbReference type="ChEBI" id="CHEBI:18420"/>
    </cofactor>
</comment>
<keyword evidence="2" id="KW-1003">Cell membrane</keyword>
<reference evidence="12 13" key="1">
    <citation type="submission" date="2024-04" db="EMBL/GenBank/DDBJ databases">
        <title>Human intestinal bacterial collection.</title>
        <authorList>
            <person name="Pauvert C."/>
            <person name="Hitch T.C.A."/>
            <person name="Clavel T."/>
        </authorList>
    </citation>
    <scope>NUCLEOTIDE SEQUENCE [LARGE SCALE GENOMIC DNA]</scope>
    <source>
        <strain evidence="12 13">CLA-AA-H161</strain>
    </source>
</reference>
<gene>
    <name evidence="12" type="ORF">AAAX94_07445</name>
</gene>
<keyword evidence="6" id="KW-0255">Endonuclease</keyword>
<evidence type="ECO:0000256" key="7">
    <source>
        <dbReference type="ARBA" id="ARBA00022801"/>
    </source>
</evidence>
<evidence type="ECO:0000256" key="9">
    <source>
        <dbReference type="ARBA" id="ARBA00022884"/>
    </source>
</evidence>